<dbReference type="Proteomes" id="UP000694888">
    <property type="component" value="Unplaced"/>
</dbReference>
<sequence length="119" mass="13014">MKAFVIVTVLLAMSGVEAFKLRSCSENPAEDKLRVLVADVNPDPVHLPGNFTAGGTIEIVGDYNGNYSADVKVTRELLWLFDVSIPCIDTNHGLSVGSWLVHTTHRLPNNTPLVKQQTK</sequence>
<reference evidence="4" key="1">
    <citation type="submission" date="2025-08" db="UniProtKB">
        <authorList>
            <consortium name="RefSeq"/>
        </authorList>
    </citation>
    <scope>IDENTIFICATION</scope>
</reference>
<keyword evidence="1 2" id="KW-0732">Signal</keyword>
<evidence type="ECO:0000313" key="3">
    <source>
        <dbReference type="Proteomes" id="UP000694888"/>
    </source>
</evidence>
<dbReference type="InterPro" id="IPR036846">
    <property type="entry name" value="GM2-AP_sf"/>
</dbReference>
<gene>
    <name evidence="4" type="primary">LOC101850473</name>
</gene>
<dbReference type="Gene3D" id="2.70.220.10">
    <property type="entry name" value="Ganglioside GM2 activator"/>
    <property type="match status" value="1"/>
</dbReference>
<name>A0ABM1VS49_APLCA</name>
<feature type="chain" id="PRO_5045153469" evidence="2">
    <location>
        <begin position="19"/>
        <end position="119"/>
    </location>
</feature>
<dbReference type="GeneID" id="101850473"/>
<dbReference type="SUPFAM" id="SSF63707">
    <property type="entry name" value="Ganglioside M2 (gm2) activator"/>
    <property type="match status" value="1"/>
</dbReference>
<evidence type="ECO:0000256" key="2">
    <source>
        <dbReference type="SAM" id="SignalP"/>
    </source>
</evidence>
<proteinExistence type="predicted"/>
<dbReference type="RefSeq" id="XP_035825241.1">
    <property type="nucleotide sequence ID" value="XM_035969348.1"/>
</dbReference>
<accession>A0ABM1VS49</accession>
<feature type="signal peptide" evidence="2">
    <location>
        <begin position="1"/>
        <end position="18"/>
    </location>
</feature>
<organism evidence="3 4">
    <name type="scientific">Aplysia californica</name>
    <name type="common">California sea hare</name>
    <dbReference type="NCBI Taxonomy" id="6500"/>
    <lineage>
        <taxon>Eukaryota</taxon>
        <taxon>Metazoa</taxon>
        <taxon>Spiralia</taxon>
        <taxon>Lophotrochozoa</taxon>
        <taxon>Mollusca</taxon>
        <taxon>Gastropoda</taxon>
        <taxon>Heterobranchia</taxon>
        <taxon>Euthyneura</taxon>
        <taxon>Tectipleura</taxon>
        <taxon>Aplysiida</taxon>
        <taxon>Aplysioidea</taxon>
        <taxon>Aplysiidae</taxon>
        <taxon>Aplysia</taxon>
    </lineage>
</organism>
<keyword evidence="3" id="KW-1185">Reference proteome</keyword>
<evidence type="ECO:0000313" key="4">
    <source>
        <dbReference type="RefSeq" id="XP_035825241.1"/>
    </source>
</evidence>
<protein>
    <submittedName>
        <fullName evidence="4">Uncharacterized protein LOC101850473</fullName>
    </submittedName>
</protein>
<evidence type="ECO:0000256" key="1">
    <source>
        <dbReference type="ARBA" id="ARBA00022729"/>
    </source>
</evidence>